<name>A0A8D2E1T1_SCIVU</name>
<dbReference type="Gene3D" id="3.40.30.10">
    <property type="entry name" value="Glutaredoxin"/>
    <property type="match status" value="1"/>
</dbReference>
<dbReference type="AlphaFoldDB" id="A0A8D2E1T1"/>
<organism evidence="1 2">
    <name type="scientific">Sciurus vulgaris</name>
    <name type="common">Eurasian red squirrel</name>
    <dbReference type="NCBI Taxonomy" id="55149"/>
    <lineage>
        <taxon>Eukaryota</taxon>
        <taxon>Metazoa</taxon>
        <taxon>Chordata</taxon>
        <taxon>Craniata</taxon>
        <taxon>Vertebrata</taxon>
        <taxon>Euteleostomi</taxon>
        <taxon>Mammalia</taxon>
        <taxon>Eutheria</taxon>
        <taxon>Euarchontoglires</taxon>
        <taxon>Glires</taxon>
        <taxon>Rodentia</taxon>
        <taxon>Sciuromorpha</taxon>
        <taxon>Sciuridae</taxon>
        <taxon>Sciurinae</taxon>
        <taxon>Sciurini</taxon>
        <taxon>Sciurus</taxon>
    </lineage>
</organism>
<keyword evidence="2" id="KW-1185">Reference proteome</keyword>
<dbReference type="Ensembl" id="ENSSVLT00005036668.1">
    <property type="protein sequence ID" value="ENSSVLP00005033079.1"/>
    <property type="gene ID" value="ENSSVLG00005025908.1"/>
</dbReference>
<evidence type="ECO:0000313" key="1">
    <source>
        <dbReference type="Ensembl" id="ENSSVLP00005033079.1"/>
    </source>
</evidence>
<evidence type="ECO:0000313" key="2">
    <source>
        <dbReference type="Proteomes" id="UP000694564"/>
    </source>
</evidence>
<accession>A0A8D2E1T1</accession>
<proteinExistence type="predicted"/>
<protein>
    <submittedName>
        <fullName evidence="1">Uncharacterized protein</fullName>
    </submittedName>
</protein>
<dbReference type="GeneTree" id="ENSGT01150000290741"/>
<sequence>MSSKSSVVLGYWDIHRLAHAILLLREFTDTSYEEKWYIFRKQEKLLVLFHLIPRGLYSSLHFPISST</sequence>
<dbReference type="Proteomes" id="UP000694564">
    <property type="component" value="Chromosome X"/>
</dbReference>
<reference evidence="1" key="2">
    <citation type="submission" date="2025-09" db="UniProtKB">
        <authorList>
            <consortium name="Ensembl"/>
        </authorList>
    </citation>
    <scope>IDENTIFICATION</scope>
</reference>
<reference evidence="1" key="1">
    <citation type="submission" date="2025-08" db="UniProtKB">
        <authorList>
            <consortium name="Ensembl"/>
        </authorList>
    </citation>
    <scope>IDENTIFICATION</scope>
</reference>